<dbReference type="Gene3D" id="1.10.1790.10">
    <property type="entry name" value="PRD domain"/>
    <property type="match status" value="2"/>
</dbReference>
<evidence type="ECO:0000313" key="9">
    <source>
        <dbReference type="Proteomes" id="UP000062160"/>
    </source>
</evidence>
<dbReference type="SUPFAM" id="SSF63520">
    <property type="entry name" value="PTS-regulatory domain, PRD"/>
    <property type="match status" value="2"/>
</dbReference>
<dbReference type="GO" id="GO:0006355">
    <property type="term" value="P:regulation of DNA-templated transcription"/>
    <property type="evidence" value="ECO:0007669"/>
    <property type="project" value="InterPro"/>
</dbReference>
<dbReference type="InterPro" id="IPR036388">
    <property type="entry name" value="WH-like_DNA-bd_sf"/>
</dbReference>
<feature type="domain" description="PRD" evidence="7">
    <location>
        <begin position="196"/>
        <end position="303"/>
    </location>
</feature>
<dbReference type="Gene3D" id="3.40.50.2300">
    <property type="match status" value="1"/>
</dbReference>
<protein>
    <submittedName>
        <fullName evidence="8">Transcriptional antiterminator</fullName>
    </submittedName>
</protein>
<feature type="domain" description="PRD" evidence="7">
    <location>
        <begin position="309"/>
        <end position="417"/>
    </location>
</feature>
<dbReference type="Gene3D" id="1.10.10.10">
    <property type="entry name" value="Winged helix-like DNA-binding domain superfamily/Winged helix DNA-binding domain"/>
    <property type="match status" value="2"/>
</dbReference>
<keyword evidence="9" id="KW-1185">Reference proteome</keyword>
<proteinExistence type="predicted"/>
<dbReference type="Proteomes" id="UP000062160">
    <property type="component" value="Unassembled WGS sequence"/>
</dbReference>
<dbReference type="InterPro" id="IPR007737">
    <property type="entry name" value="Mga_HTH"/>
</dbReference>
<evidence type="ECO:0000259" key="6">
    <source>
        <dbReference type="PROSITE" id="PS51099"/>
    </source>
</evidence>
<sequence>MNKRQVDLLKKLIIQDDYQPIRYFSNIFGTSVKTISKDLDDIEEIINPIGVKIERKQGRGIKLCYALPQLDKLNEILNDISLLDGDKAVEDRRTEILLNLLINTNKYTTIQKLSDKYMVSRTSINNDLKEVQKRLDRYNLQLSKTLKGTRIIGSEINIRKALVSTIQEYAKINPSYISEYQNIRHKELNIAEINTILSDESLSFFEELLNHLENELKLVIYEPYYTNLLSHLAIMTNRIINGNYIEDNPDYNNSTLAINERLYDAAVYLIKEIEKKFDIKINKQEIVYVYKYLISVGLSFEDDKKCIKESDLSYVYFTKDLISIISQMLNVNYDLSLDLYDKLLLHVRPMLNRAKYNIQITNPLLDDFLREFKEEFFIVKVGCFLLCNRYGVNMINDHEVAYILSYFISENEKMASAIKVRTVVICHSGYGTSRLLATRLAKTFSNIEISGIISSNAINNADLEKVDLIISTVDLDINKPYLMVSAFLNEIDKENVKIYIENILENKRKSSSLECEDISLKFIDETKEIGEIKSLFIEDGLIRIKDNIYLYLKAEKENSVKRYSIKKKGAERYIIAINYSNYTYLSNLIRLLIREGLNKDGQYEK</sequence>
<accession>A0A0U9HFK9</accession>
<keyword evidence="4" id="KW-0010">Activator</keyword>
<dbReference type="InterPro" id="IPR013011">
    <property type="entry name" value="PTS_EIIB_2"/>
</dbReference>
<dbReference type="InterPro" id="IPR036634">
    <property type="entry name" value="PRD_sf"/>
</dbReference>
<evidence type="ECO:0000259" key="7">
    <source>
        <dbReference type="PROSITE" id="PS51372"/>
    </source>
</evidence>
<dbReference type="PROSITE" id="PS51372">
    <property type="entry name" value="PRD_2"/>
    <property type="match status" value="2"/>
</dbReference>
<dbReference type="CDD" id="cd05568">
    <property type="entry name" value="PTS_IIB_bgl_like"/>
    <property type="match status" value="1"/>
</dbReference>
<dbReference type="STRING" id="224999.GCA_001485475_01648"/>
<evidence type="ECO:0000256" key="5">
    <source>
        <dbReference type="ARBA" id="ARBA00023163"/>
    </source>
</evidence>
<dbReference type="GO" id="GO:0008982">
    <property type="term" value="F:protein-N(PI)-phosphohistidine-sugar phosphotransferase activity"/>
    <property type="evidence" value="ECO:0007669"/>
    <property type="project" value="InterPro"/>
</dbReference>
<dbReference type="Pfam" id="PF02302">
    <property type="entry name" value="PTS_IIB"/>
    <property type="match status" value="1"/>
</dbReference>
<dbReference type="InterPro" id="IPR003501">
    <property type="entry name" value="PTS_EIIB_2/3"/>
</dbReference>
<reference evidence="8" key="1">
    <citation type="journal article" date="2016" name="Genome Announc.">
        <title>Draft Genome Sequence of the Syntrophic Lactate-Degrading Bacterium Tepidanaerobacter syntrophicus JLT.</title>
        <authorList>
            <person name="Matsuura N."/>
            <person name="Ohashi A."/>
            <person name="Tourlousse D.M."/>
            <person name="Sekiguchi Y."/>
        </authorList>
    </citation>
    <scope>NUCLEOTIDE SEQUENCE [LARGE SCALE GENOMIC DNA]</scope>
    <source>
        <strain evidence="8">JL</strain>
    </source>
</reference>
<keyword evidence="1" id="KW-0808">Transferase</keyword>
<name>A0A0U9HFK9_9FIRM</name>
<keyword evidence="5" id="KW-0804">Transcription</keyword>
<dbReference type="Pfam" id="PF00874">
    <property type="entry name" value="PRD"/>
    <property type="match status" value="2"/>
</dbReference>
<dbReference type="OrthoDB" id="3175596at2"/>
<dbReference type="InterPro" id="IPR050661">
    <property type="entry name" value="BglG_antiterminators"/>
</dbReference>
<dbReference type="InterPro" id="IPR036095">
    <property type="entry name" value="PTS_EIIB-like_sf"/>
</dbReference>
<dbReference type="PANTHER" id="PTHR30185">
    <property type="entry name" value="CRYPTIC BETA-GLUCOSIDE BGL OPERON ANTITERMINATOR"/>
    <property type="match status" value="1"/>
</dbReference>
<dbReference type="GO" id="GO:0009401">
    <property type="term" value="P:phosphoenolpyruvate-dependent sugar phosphotransferase system"/>
    <property type="evidence" value="ECO:0007669"/>
    <property type="project" value="InterPro"/>
</dbReference>
<keyword evidence="2" id="KW-0677">Repeat</keyword>
<evidence type="ECO:0000256" key="2">
    <source>
        <dbReference type="ARBA" id="ARBA00022737"/>
    </source>
</evidence>
<dbReference type="PANTHER" id="PTHR30185:SF18">
    <property type="entry name" value="TRANSCRIPTIONAL REGULATOR MTLR"/>
    <property type="match status" value="1"/>
</dbReference>
<dbReference type="EMBL" id="DF977002">
    <property type="protein sequence ID" value="GAQ25618.1"/>
    <property type="molecule type" value="Genomic_DNA"/>
</dbReference>
<gene>
    <name evidence="8" type="ORF">TSYNT_8147</name>
</gene>
<dbReference type="RefSeq" id="WP_059033027.1">
    <property type="nucleotide sequence ID" value="NZ_DF977002.1"/>
</dbReference>
<feature type="domain" description="PTS EIIB type-2" evidence="6">
    <location>
        <begin position="420"/>
        <end position="508"/>
    </location>
</feature>
<evidence type="ECO:0000256" key="4">
    <source>
        <dbReference type="ARBA" id="ARBA00023159"/>
    </source>
</evidence>
<dbReference type="SUPFAM" id="SSF52794">
    <property type="entry name" value="PTS system IIB component-like"/>
    <property type="match status" value="1"/>
</dbReference>
<dbReference type="AlphaFoldDB" id="A0A0U9HFK9"/>
<dbReference type="InterPro" id="IPR011608">
    <property type="entry name" value="PRD"/>
</dbReference>
<keyword evidence="3" id="KW-0805">Transcription regulation</keyword>
<evidence type="ECO:0000256" key="1">
    <source>
        <dbReference type="ARBA" id="ARBA00022679"/>
    </source>
</evidence>
<dbReference type="PROSITE" id="PS51099">
    <property type="entry name" value="PTS_EIIB_TYPE_2"/>
    <property type="match status" value="1"/>
</dbReference>
<dbReference type="Pfam" id="PF05043">
    <property type="entry name" value="Mga"/>
    <property type="match status" value="1"/>
</dbReference>
<organism evidence="8">
    <name type="scientific">Tepidanaerobacter syntrophicus</name>
    <dbReference type="NCBI Taxonomy" id="224999"/>
    <lineage>
        <taxon>Bacteria</taxon>
        <taxon>Bacillati</taxon>
        <taxon>Bacillota</taxon>
        <taxon>Clostridia</taxon>
        <taxon>Thermosediminibacterales</taxon>
        <taxon>Tepidanaerobacteraceae</taxon>
        <taxon>Tepidanaerobacter</taxon>
    </lineage>
</organism>
<evidence type="ECO:0000313" key="8">
    <source>
        <dbReference type="EMBL" id="GAQ25618.1"/>
    </source>
</evidence>
<evidence type="ECO:0000256" key="3">
    <source>
        <dbReference type="ARBA" id="ARBA00023015"/>
    </source>
</evidence>